<comment type="caution">
    <text evidence="1">The sequence shown here is derived from an EMBL/GenBank/DDBJ whole genome shotgun (WGS) entry which is preliminary data.</text>
</comment>
<evidence type="ECO:0000313" key="2">
    <source>
        <dbReference type="Proteomes" id="UP000814128"/>
    </source>
</evidence>
<keyword evidence="2" id="KW-1185">Reference proteome</keyword>
<evidence type="ECO:0000313" key="1">
    <source>
        <dbReference type="EMBL" id="KAI0035965.1"/>
    </source>
</evidence>
<gene>
    <name evidence="1" type="ORF">K488DRAFT_42210</name>
</gene>
<accession>A0ACB8QVY5</accession>
<organism evidence="1 2">
    <name type="scientific">Vararia minispora EC-137</name>
    <dbReference type="NCBI Taxonomy" id="1314806"/>
    <lineage>
        <taxon>Eukaryota</taxon>
        <taxon>Fungi</taxon>
        <taxon>Dikarya</taxon>
        <taxon>Basidiomycota</taxon>
        <taxon>Agaricomycotina</taxon>
        <taxon>Agaricomycetes</taxon>
        <taxon>Russulales</taxon>
        <taxon>Lachnocladiaceae</taxon>
        <taxon>Vararia</taxon>
    </lineage>
</organism>
<protein>
    <submittedName>
        <fullName evidence="1">Uncharacterized protein</fullName>
    </submittedName>
</protein>
<reference evidence="1" key="1">
    <citation type="submission" date="2021-02" db="EMBL/GenBank/DDBJ databases">
        <authorList>
            <consortium name="DOE Joint Genome Institute"/>
            <person name="Ahrendt S."/>
            <person name="Looney B.P."/>
            <person name="Miyauchi S."/>
            <person name="Morin E."/>
            <person name="Drula E."/>
            <person name="Courty P.E."/>
            <person name="Chicoki N."/>
            <person name="Fauchery L."/>
            <person name="Kohler A."/>
            <person name="Kuo A."/>
            <person name="Labutti K."/>
            <person name="Pangilinan J."/>
            <person name="Lipzen A."/>
            <person name="Riley R."/>
            <person name="Andreopoulos W."/>
            <person name="He G."/>
            <person name="Johnson J."/>
            <person name="Barry K.W."/>
            <person name="Grigoriev I.V."/>
            <person name="Nagy L."/>
            <person name="Hibbett D."/>
            <person name="Henrissat B."/>
            <person name="Matheny P.B."/>
            <person name="Labbe J."/>
            <person name="Martin F."/>
        </authorList>
    </citation>
    <scope>NUCLEOTIDE SEQUENCE</scope>
    <source>
        <strain evidence="1">EC-137</strain>
    </source>
</reference>
<dbReference type="EMBL" id="MU273477">
    <property type="protein sequence ID" value="KAI0035965.1"/>
    <property type="molecule type" value="Genomic_DNA"/>
</dbReference>
<sequence length="167" mass="18364">MLNNLGPGSAVEVLEMANGETIWSIVKGLREDALDTDSFYGNRASFLSEYSLGGDDGVQVFYKEHGRKSSKDSTNSFLSRRKTQQLQTMRPETKVFYSSSAQIGRLIDNLSQGLGMESGSFNIVPGLPTNLRSHSPSTAPHSYHSESSANWTVEERIERMLASTSGH</sequence>
<name>A0ACB8QVY5_9AGAM</name>
<reference evidence="1" key="2">
    <citation type="journal article" date="2022" name="New Phytol.">
        <title>Evolutionary transition to the ectomycorrhizal habit in the genomes of a hyperdiverse lineage of mushroom-forming fungi.</title>
        <authorList>
            <person name="Looney B."/>
            <person name="Miyauchi S."/>
            <person name="Morin E."/>
            <person name="Drula E."/>
            <person name="Courty P.E."/>
            <person name="Kohler A."/>
            <person name="Kuo A."/>
            <person name="LaButti K."/>
            <person name="Pangilinan J."/>
            <person name="Lipzen A."/>
            <person name="Riley R."/>
            <person name="Andreopoulos W."/>
            <person name="He G."/>
            <person name="Johnson J."/>
            <person name="Nolan M."/>
            <person name="Tritt A."/>
            <person name="Barry K.W."/>
            <person name="Grigoriev I.V."/>
            <person name="Nagy L.G."/>
            <person name="Hibbett D."/>
            <person name="Henrissat B."/>
            <person name="Matheny P.B."/>
            <person name="Labbe J."/>
            <person name="Martin F.M."/>
        </authorList>
    </citation>
    <scope>NUCLEOTIDE SEQUENCE</scope>
    <source>
        <strain evidence="1">EC-137</strain>
    </source>
</reference>
<proteinExistence type="predicted"/>
<dbReference type="Proteomes" id="UP000814128">
    <property type="component" value="Unassembled WGS sequence"/>
</dbReference>